<protein>
    <recommendedName>
        <fullName evidence="1">Stage 0 sporulation protein A homolog</fullName>
    </recommendedName>
</protein>
<evidence type="ECO:0000313" key="12">
    <source>
        <dbReference type="EMBL" id="TCO79406.1"/>
    </source>
</evidence>
<dbReference type="SMART" id="SM00448">
    <property type="entry name" value="REC"/>
    <property type="match status" value="1"/>
</dbReference>
<evidence type="ECO:0000256" key="3">
    <source>
        <dbReference type="ARBA" id="ARBA00023012"/>
    </source>
</evidence>
<reference evidence="12 13" key="1">
    <citation type="submission" date="2019-03" db="EMBL/GenBank/DDBJ databases">
        <title>Genomic Encyclopedia of Type Strains, Phase IV (KMG-IV): sequencing the most valuable type-strain genomes for metagenomic binning, comparative biology and taxonomic classification.</title>
        <authorList>
            <person name="Goeker M."/>
        </authorList>
    </citation>
    <scope>NUCLEOTIDE SEQUENCE [LARGE SCALE GENOMIC DNA]</scope>
    <source>
        <strain evidence="12 13">DSM 102940</strain>
    </source>
</reference>
<dbReference type="SMART" id="SM00862">
    <property type="entry name" value="Trans_reg_C"/>
    <property type="match status" value="1"/>
</dbReference>
<feature type="domain" description="OmpR/PhoB-type" evidence="11">
    <location>
        <begin position="127"/>
        <end position="227"/>
    </location>
</feature>
<dbReference type="AlphaFoldDB" id="A0A4R2L631"/>
<evidence type="ECO:0000256" key="9">
    <source>
        <dbReference type="PROSITE-ProRule" id="PRU01091"/>
    </source>
</evidence>
<dbReference type="GO" id="GO:0000976">
    <property type="term" value="F:transcription cis-regulatory region binding"/>
    <property type="evidence" value="ECO:0007669"/>
    <property type="project" value="TreeGrafter"/>
</dbReference>
<dbReference type="GO" id="GO:0006355">
    <property type="term" value="P:regulation of DNA-templated transcription"/>
    <property type="evidence" value="ECO:0007669"/>
    <property type="project" value="InterPro"/>
</dbReference>
<sequence>MKHKILIVEDESSIRSLLKVSFKNSDYIIIEAASGEEGVEKARLEKPSIAILDVMLPEMDGFGVCEILRKEFLQMGIVMLTARGQDIDKISGLKLGADDYVIKPFNPTELVLRVQALLRRIDDVLPNEGIIISYPFKIDIDAHSIYKEDRVIEMTPKEYLLMKLFIENRGKAFTRDELLDLVWGWDFVGDTKIVDVNIRRLRTKIEESASEPIFIETVWGVGYRWKKTEKNK</sequence>
<dbReference type="InterPro" id="IPR016032">
    <property type="entry name" value="Sig_transdc_resp-reg_C-effctor"/>
</dbReference>
<keyword evidence="2 8" id="KW-0597">Phosphoprotein</keyword>
<dbReference type="FunFam" id="1.10.10.10:FF:000018">
    <property type="entry name" value="DNA-binding response regulator ResD"/>
    <property type="match status" value="1"/>
</dbReference>
<dbReference type="CDD" id="cd00383">
    <property type="entry name" value="trans_reg_C"/>
    <property type="match status" value="1"/>
</dbReference>
<dbReference type="InterPro" id="IPR036388">
    <property type="entry name" value="WH-like_DNA-bd_sf"/>
</dbReference>
<dbReference type="GO" id="GO:0000156">
    <property type="term" value="F:phosphorelay response regulator activity"/>
    <property type="evidence" value="ECO:0007669"/>
    <property type="project" value="TreeGrafter"/>
</dbReference>
<feature type="domain" description="Response regulatory" evidence="10">
    <location>
        <begin position="4"/>
        <end position="118"/>
    </location>
</feature>
<dbReference type="InterPro" id="IPR001789">
    <property type="entry name" value="Sig_transdc_resp-reg_receiver"/>
</dbReference>
<evidence type="ECO:0000256" key="7">
    <source>
        <dbReference type="ARBA" id="ARBA00024867"/>
    </source>
</evidence>
<name>A0A4R2L631_9FIRM</name>
<keyword evidence="5 9" id="KW-0238">DNA-binding</keyword>
<evidence type="ECO:0000256" key="6">
    <source>
        <dbReference type="ARBA" id="ARBA00023163"/>
    </source>
</evidence>
<evidence type="ECO:0000256" key="8">
    <source>
        <dbReference type="PROSITE-ProRule" id="PRU00169"/>
    </source>
</evidence>
<feature type="modified residue" description="4-aspartylphosphate" evidence="8">
    <location>
        <position position="53"/>
    </location>
</feature>
<dbReference type="Gene3D" id="3.40.50.2300">
    <property type="match status" value="1"/>
</dbReference>
<dbReference type="InterPro" id="IPR011006">
    <property type="entry name" value="CheY-like_superfamily"/>
</dbReference>
<evidence type="ECO:0000313" key="13">
    <source>
        <dbReference type="Proteomes" id="UP000294919"/>
    </source>
</evidence>
<dbReference type="Gene3D" id="1.10.10.10">
    <property type="entry name" value="Winged helix-like DNA-binding domain superfamily/Winged helix DNA-binding domain"/>
    <property type="match status" value="1"/>
</dbReference>
<dbReference type="EMBL" id="SLWV01000002">
    <property type="protein sequence ID" value="TCO79406.1"/>
    <property type="molecule type" value="Genomic_DNA"/>
</dbReference>
<dbReference type="GO" id="GO:0005829">
    <property type="term" value="C:cytosol"/>
    <property type="evidence" value="ECO:0007669"/>
    <property type="project" value="TreeGrafter"/>
</dbReference>
<accession>A0A4R2L631</accession>
<dbReference type="GO" id="GO:0032993">
    <property type="term" value="C:protein-DNA complex"/>
    <property type="evidence" value="ECO:0007669"/>
    <property type="project" value="TreeGrafter"/>
</dbReference>
<evidence type="ECO:0000259" key="10">
    <source>
        <dbReference type="PROSITE" id="PS50110"/>
    </source>
</evidence>
<dbReference type="Gene3D" id="6.10.250.690">
    <property type="match status" value="1"/>
</dbReference>
<dbReference type="SUPFAM" id="SSF52172">
    <property type="entry name" value="CheY-like"/>
    <property type="match status" value="1"/>
</dbReference>
<dbReference type="PROSITE" id="PS50110">
    <property type="entry name" value="RESPONSE_REGULATORY"/>
    <property type="match status" value="1"/>
</dbReference>
<keyword evidence="3" id="KW-0902">Two-component regulatory system</keyword>
<dbReference type="SUPFAM" id="SSF46894">
    <property type="entry name" value="C-terminal effector domain of the bipartite response regulators"/>
    <property type="match status" value="1"/>
</dbReference>
<gene>
    <name evidence="12" type="ORF">EV214_102124</name>
</gene>
<dbReference type="Proteomes" id="UP000294919">
    <property type="component" value="Unassembled WGS sequence"/>
</dbReference>
<proteinExistence type="predicted"/>
<dbReference type="Pfam" id="PF00072">
    <property type="entry name" value="Response_reg"/>
    <property type="match status" value="1"/>
</dbReference>
<evidence type="ECO:0000256" key="4">
    <source>
        <dbReference type="ARBA" id="ARBA00023015"/>
    </source>
</evidence>
<comment type="function">
    <text evidence="7">May play the central regulatory role in sporulation. It may be an element of the effector pathway responsible for the activation of sporulation genes in response to nutritional stress. Spo0A may act in concert with spo0H (a sigma factor) to control the expression of some genes that are critical to the sporulation process.</text>
</comment>
<dbReference type="InterPro" id="IPR039420">
    <property type="entry name" value="WalR-like"/>
</dbReference>
<dbReference type="RefSeq" id="WP_132242264.1">
    <property type="nucleotide sequence ID" value="NZ_SLWV01000002.1"/>
</dbReference>
<evidence type="ECO:0000256" key="5">
    <source>
        <dbReference type="ARBA" id="ARBA00023125"/>
    </source>
</evidence>
<dbReference type="InterPro" id="IPR001867">
    <property type="entry name" value="OmpR/PhoB-type_DNA-bd"/>
</dbReference>
<evidence type="ECO:0000259" key="11">
    <source>
        <dbReference type="PROSITE" id="PS51755"/>
    </source>
</evidence>
<dbReference type="PANTHER" id="PTHR48111">
    <property type="entry name" value="REGULATOR OF RPOS"/>
    <property type="match status" value="1"/>
</dbReference>
<evidence type="ECO:0000256" key="1">
    <source>
        <dbReference type="ARBA" id="ARBA00018672"/>
    </source>
</evidence>
<dbReference type="OrthoDB" id="9790442at2"/>
<dbReference type="PANTHER" id="PTHR48111:SF54">
    <property type="entry name" value="STAGE 0 SPORULATION PROTEIN A HOMOLOG"/>
    <property type="match status" value="1"/>
</dbReference>
<keyword evidence="4" id="KW-0805">Transcription regulation</keyword>
<evidence type="ECO:0000256" key="2">
    <source>
        <dbReference type="ARBA" id="ARBA00022553"/>
    </source>
</evidence>
<keyword evidence="13" id="KW-1185">Reference proteome</keyword>
<comment type="caution">
    <text evidence="12">The sequence shown here is derived from an EMBL/GenBank/DDBJ whole genome shotgun (WGS) entry which is preliminary data.</text>
</comment>
<dbReference type="FunFam" id="3.40.50.2300:FF:000001">
    <property type="entry name" value="DNA-binding response regulator PhoB"/>
    <property type="match status" value="1"/>
</dbReference>
<keyword evidence="6" id="KW-0804">Transcription</keyword>
<organism evidence="12 13">
    <name type="scientific">Marinisporobacter balticus</name>
    <dbReference type="NCBI Taxonomy" id="2018667"/>
    <lineage>
        <taxon>Bacteria</taxon>
        <taxon>Bacillati</taxon>
        <taxon>Bacillota</taxon>
        <taxon>Clostridia</taxon>
        <taxon>Peptostreptococcales</taxon>
        <taxon>Thermotaleaceae</taxon>
        <taxon>Marinisporobacter</taxon>
    </lineage>
</organism>
<feature type="DNA-binding region" description="OmpR/PhoB-type" evidence="9">
    <location>
        <begin position="127"/>
        <end position="227"/>
    </location>
</feature>
<dbReference type="PROSITE" id="PS51755">
    <property type="entry name" value="OMPR_PHOB"/>
    <property type="match status" value="1"/>
</dbReference>
<dbReference type="Pfam" id="PF00486">
    <property type="entry name" value="Trans_reg_C"/>
    <property type="match status" value="1"/>
</dbReference>